<protein>
    <submittedName>
        <fullName evidence="6">Arabinose efflux permease family protein</fullName>
    </submittedName>
</protein>
<sequence>MNPSEGKILAVTNAGHFAIHYNMMVFPALVLPLADRLGLSMAQVVELSFLHYLFFGLSALPWGLLGDRLGGRKLMMLLFVGSGLSGIAVAASMTSPFLLSISLASLGLFSGIYHPIGMGLISKGVSNISRGMGQNAVAGGVGQVMGPLLTGILNWLWGPTAGYLAVAVVNFAGAALMLSLTVPEGVSREPVKQSGSNGMIGGFVILLVGMLLAGLAYSGSTVILNAYLELKAKGLLDMLPGAQSGNISPNLLASLVTALVYTIGAVGQYCGGIAGARYETRYAYLVFHATCIPAAFLMAFTTNFGLVASSSLYFFCLLGMQPLENTLVARFTPSKFRHSAYGLKFILAFGVGSIGVKIAGWINANWGNEAVFVVLGFTSIAIVCVAVALIWWTNRSREQSGLVLQPQAKITG</sequence>
<feature type="transmembrane region" description="Helical" evidence="4">
    <location>
        <begin position="41"/>
        <end position="62"/>
    </location>
</feature>
<gene>
    <name evidence="6" type="ordered locus">Desti_0972</name>
</gene>
<dbReference type="PROSITE" id="PS50850">
    <property type="entry name" value="MFS"/>
    <property type="match status" value="1"/>
</dbReference>
<dbReference type="Proteomes" id="UP000006055">
    <property type="component" value="Chromosome"/>
</dbReference>
<dbReference type="GO" id="GO:0022857">
    <property type="term" value="F:transmembrane transporter activity"/>
    <property type="evidence" value="ECO:0007669"/>
    <property type="project" value="InterPro"/>
</dbReference>
<dbReference type="PANTHER" id="PTHR43129">
    <property type="entry name" value="FOSMIDOMYCIN RESISTANCE PROTEIN"/>
    <property type="match status" value="1"/>
</dbReference>
<reference evidence="7" key="1">
    <citation type="submission" date="2012-06" db="EMBL/GenBank/DDBJ databases">
        <title>Complete sequence of chromosome of Desulfomonile tiedjei DSM 6799.</title>
        <authorList>
            <person name="Lucas S."/>
            <person name="Copeland A."/>
            <person name="Lapidus A."/>
            <person name="Glavina del Rio T."/>
            <person name="Dalin E."/>
            <person name="Tice H."/>
            <person name="Bruce D."/>
            <person name="Goodwin L."/>
            <person name="Pitluck S."/>
            <person name="Peters L."/>
            <person name="Ovchinnikova G."/>
            <person name="Zeytun A."/>
            <person name="Lu M."/>
            <person name="Kyrpides N."/>
            <person name="Mavromatis K."/>
            <person name="Ivanova N."/>
            <person name="Brettin T."/>
            <person name="Detter J.C."/>
            <person name="Han C."/>
            <person name="Larimer F."/>
            <person name="Land M."/>
            <person name="Hauser L."/>
            <person name="Markowitz V."/>
            <person name="Cheng J.-F."/>
            <person name="Hugenholtz P."/>
            <person name="Woyke T."/>
            <person name="Wu D."/>
            <person name="Spring S."/>
            <person name="Schroeder M."/>
            <person name="Brambilla E."/>
            <person name="Klenk H.-P."/>
            <person name="Eisen J.A."/>
        </authorList>
    </citation>
    <scope>NUCLEOTIDE SEQUENCE [LARGE SCALE GENOMIC DNA]</scope>
    <source>
        <strain evidence="7">ATCC 49306 / DSM 6799 / DCB-1</strain>
    </source>
</reference>
<name>I4C299_DESTA</name>
<evidence type="ECO:0000313" key="7">
    <source>
        <dbReference type="Proteomes" id="UP000006055"/>
    </source>
</evidence>
<feature type="transmembrane region" description="Helical" evidence="4">
    <location>
        <begin position="247"/>
        <end position="270"/>
    </location>
</feature>
<feature type="transmembrane region" description="Helical" evidence="4">
    <location>
        <begin position="97"/>
        <end position="116"/>
    </location>
</feature>
<feature type="transmembrane region" description="Helical" evidence="4">
    <location>
        <begin position="163"/>
        <end position="182"/>
    </location>
</feature>
<dbReference type="EMBL" id="CP003360">
    <property type="protein sequence ID" value="AFM23690.1"/>
    <property type="molecule type" value="Genomic_DNA"/>
</dbReference>
<dbReference type="InterPro" id="IPR011701">
    <property type="entry name" value="MFS"/>
</dbReference>
<evidence type="ECO:0000256" key="3">
    <source>
        <dbReference type="ARBA" id="ARBA00023136"/>
    </source>
</evidence>
<dbReference type="Pfam" id="PF07690">
    <property type="entry name" value="MFS_1"/>
    <property type="match status" value="1"/>
</dbReference>
<keyword evidence="1 4" id="KW-0812">Transmembrane</keyword>
<dbReference type="OrthoDB" id="9814001at2"/>
<evidence type="ECO:0000256" key="2">
    <source>
        <dbReference type="ARBA" id="ARBA00022989"/>
    </source>
</evidence>
<feature type="transmembrane region" description="Helical" evidence="4">
    <location>
        <begin position="282"/>
        <end position="300"/>
    </location>
</feature>
<dbReference type="Gene3D" id="1.20.1250.20">
    <property type="entry name" value="MFS general substrate transporter like domains"/>
    <property type="match status" value="1"/>
</dbReference>
<dbReference type="eggNOG" id="COG2271">
    <property type="taxonomic scope" value="Bacteria"/>
</dbReference>
<dbReference type="SUPFAM" id="SSF103473">
    <property type="entry name" value="MFS general substrate transporter"/>
    <property type="match status" value="1"/>
</dbReference>
<evidence type="ECO:0000313" key="6">
    <source>
        <dbReference type="EMBL" id="AFM23690.1"/>
    </source>
</evidence>
<feature type="transmembrane region" description="Helical" evidence="4">
    <location>
        <begin position="74"/>
        <end position="91"/>
    </location>
</feature>
<feature type="transmembrane region" description="Helical" evidence="4">
    <location>
        <begin position="136"/>
        <end position="157"/>
    </location>
</feature>
<dbReference type="HOGENOM" id="CLU_052485_0_0_7"/>
<dbReference type="STRING" id="706587.Desti_0972"/>
<keyword evidence="7" id="KW-1185">Reference proteome</keyword>
<evidence type="ECO:0000256" key="4">
    <source>
        <dbReference type="SAM" id="Phobius"/>
    </source>
</evidence>
<dbReference type="AlphaFoldDB" id="I4C299"/>
<dbReference type="KEGG" id="dti:Desti_0972"/>
<organism evidence="6 7">
    <name type="scientific">Desulfomonile tiedjei (strain ATCC 49306 / DSM 6799 / DCB-1)</name>
    <dbReference type="NCBI Taxonomy" id="706587"/>
    <lineage>
        <taxon>Bacteria</taxon>
        <taxon>Pseudomonadati</taxon>
        <taxon>Thermodesulfobacteriota</taxon>
        <taxon>Desulfomonilia</taxon>
        <taxon>Desulfomonilales</taxon>
        <taxon>Desulfomonilaceae</taxon>
        <taxon>Desulfomonile</taxon>
    </lineage>
</organism>
<dbReference type="RefSeq" id="WP_014808845.1">
    <property type="nucleotide sequence ID" value="NC_018025.1"/>
</dbReference>
<evidence type="ECO:0000259" key="5">
    <source>
        <dbReference type="PROSITE" id="PS50850"/>
    </source>
</evidence>
<dbReference type="InterPro" id="IPR020846">
    <property type="entry name" value="MFS_dom"/>
</dbReference>
<evidence type="ECO:0000256" key="1">
    <source>
        <dbReference type="ARBA" id="ARBA00022692"/>
    </source>
</evidence>
<feature type="transmembrane region" description="Helical" evidence="4">
    <location>
        <begin position="341"/>
        <end position="364"/>
    </location>
</feature>
<proteinExistence type="predicted"/>
<dbReference type="PANTHER" id="PTHR43129:SF1">
    <property type="entry name" value="FOSMIDOMYCIN RESISTANCE PROTEIN"/>
    <property type="match status" value="1"/>
</dbReference>
<keyword evidence="2 4" id="KW-1133">Transmembrane helix</keyword>
<dbReference type="InterPro" id="IPR036259">
    <property type="entry name" value="MFS_trans_sf"/>
</dbReference>
<dbReference type="GO" id="GO:0005886">
    <property type="term" value="C:plasma membrane"/>
    <property type="evidence" value="ECO:0007669"/>
    <property type="project" value="TreeGrafter"/>
</dbReference>
<feature type="transmembrane region" description="Helical" evidence="4">
    <location>
        <begin position="370"/>
        <end position="392"/>
    </location>
</feature>
<feature type="domain" description="Major facilitator superfamily (MFS) profile" evidence="5">
    <location>
        <begin position="8"/>
        <end position="396"/>
    </location>
</feature>
<keyword evidence="3 4" id="KW-0472">Membrane</keyword>
<accession>I4C299</accession>
<feature type="transmembrane region" description="Helical" evidence="4">
    <location>
        <begin position="203"/>
        <end position="227"/>
    </location>
</feature>